<dbReference type="PROSITE" id="PS51257">
    <property type="entry name" value="PROKAR_LIPOPROTEIN"/>
    <property type="match status" value="1"/>
</dbReference>
<dbReference type="InterPro" id="IPR025380">
    <property type="entry name" value="DUF4369"/>
</dbReference>
<protein>
    <recommendedName>
        <fullName evidence="1">DUF4369 domain-containing protein</fullName>
    </recommendedName>
</protein>
<dbReference type="Pfam" id="PF14289">
    <property type="entry name" value="DUF4369"/>
    <property type="match status" value="1"/>
</dbReference>
<sequence>MKRLVMAMSALLMIVACEKDDKNTMIVEGNIEGLKMGTIYLQQYVNDKLTNIDSVVANGDGKFTFKRHLESPEVFYIYLDLKKQAGTDLGDRLMFFGEPTTININSAYDMFEVRANINGSQSQKEYNEYLHTMRQFGMRNAQLLEQQVNAFKAGKTSLVDSLNAASEKNNFRRHLFVLNYALSHPNSYITPYVVLADAPNTRVKYLDSIYGKLNKDVANSKYGKEFKTYIEIARKAENESIKN</sequence>
<reference evidence="3" key="1">
    <citation type="submission" date="2017-06" db="EMBL/GenBank/DDBJ databases">
        <title>Complete genome sequence of Capnocytophaga sp. KCOM 1579 (=ChDC OS43) isolated from a human refractory periapical abscess lesion.</title>
        <authorList>
            <person name="Kook J.-K."/>
            <person name="Park S.-N."/>
            <person name="Lim Y.K."/>
            <person name="Roh H."/>
        </authorList>
    </citation>
    <scope>NUCLEOTIDE SEQUENCE [LARGE SCALE GENOMIC DNA]</scope>
    <source>
        <strain evidence="3">ChDC OS43</strain>
    </source>
</reference>
<evidence type="ECO:0000313" key="2">
    <source>
        <dbReference type="EMBL" id="ASF43037.1"/>
    </source>
</evidence>
<dbReference type="KEGG" id="capn:CBG49_08095"/>
<dbReference type="AlphaFoldDB" id="A0A1Z4BP38"/>
<proteinExistence type="predicted"/>
<dbReference type="Proteomes" id="UP000197007">
    <property type="component" value="Chromosome"/>
</dbReference>
<accession>A0A1Z4BP38</accession>
<feature type="domain" description="DUF4369" evidence="1">
    <location>
        <begin position="26"/>
        <end position="126"/>
    </location>
</feature>
<organism evidence="2 3">
    <name type="scientific">Capnocytophaga endodontalis</name>
    <dbReference type="NCBI Taxonomy" id="2708117"/>
    <lineage>
        <taxon>Bacteria</taxon>
        <taxon>Pseudomonadati</taxon>
        <taxon>Bacteroidota</taxon>
        <taxon>Flavobacteriia</taxon>
        <taxon>Flavobacteriales</taxon>
        <taxon>Flavobacteriaceae</taxon>
        <taxon>Capnocytophaga</taxon>
    </lineage>
</organism>
<gene>
    <name evidence="2" type="ORF">CBG49_08095</name>
</gene>
<evidence type="ECO:0000259" key="1">
    <source>
        <dbReference type="Pfam" id="PF14289"/>
    </source>
</evidence>
<dbReference type="EMBL" id="CP022022">
    <property type="protein sequence ID" value="ASF43037.1"/>
    <property type="molecule type" value="Genomic_DNA"/>
</dbReference>
<keyword evidence="3" id="KW-1185">Reference proteome</keyword>
<dbReference type="RefSeq" id="WP_088594099.1">
    <property type="nucleotide sequence ID" value="NZ_CP022022.1"/>
</dbReference>
<name>A0A1Z4BP38_9FLAO</name>
<evidence type="ECO:0000313" key="3">
    <source>
        <dbReference type="Proteomes" id="UP000197007"/>
    </source>
</evidence>